<dbReference type="AlphaFoldDB" id="A0A437PWL9"/>
<keyword evidence="2" id="KW-1185">Reference proteome</keyword>
<organism evidence="1 2">
    <name type="scientific">Sandaracinomonas limnophila</name>
    <dbReference type="NCBI Taxonomy" id="1862386"/>
    <lineage>
        <taxon>Bacteria</taxon>
        <taxon>Pseudomonadati</taxon>
        <taxon>Bacteroidota</taxon>
        <taxon>Cytophagia</taxon>
        <taxon>Cytophagales</taxon>
        <taxon>Flectobacillaceae</taxon>
        <taxon>Sandaracinomonas</taxon>
    </lineage>
</organism>
<reference evidence="1 2" key="1">
    <citation type="submission" date="2019-01" db="EMBL/GenBank/DDBJ databases">
        <authorList>
            <person name="Chen W.-M."/>
        </authorList>
    </citation>
    <scope>NUCLEOTIDE SEQUENCE [LARGE SCALE GENOMIC DNA]</scope>
    <source>
        <strain evidence="1 2">FSY-15</strain>
    </source>
</reference>
<proteinExistence type="predicted"/>
<dbReference type="InterPro" id="IPR016084">
    <property type="entry name" value="Haem_Oase-like_multi-hlx"/>
</dbReference>
<gene>
    <name evidence="1" type="ORF">EOJ36_01210</name>
</gene>
<evidence type="ECO:0000313" key="2">
    <source>
        <dbReference type="Proteomes" id="UP000282832"/>
    </source>
</evidence>
<name>A0A437PWL9_9BACT</name>
<protein>
    <submittedName>
        <fullName evidence="1">DUF3050 domain-containing protein</fullName>
    </submittedName>
</protein>
<dbReference type="OrthoDB" id="9791270at2"/>
<comment type="caution">
    <text evidence="1">The sequence shown here is derived from an EMBL/GenBank/DDBJ whole genome shotgun (WGS) entry which is preliminary data.</text>
</comment>
<dbReference type="EMBL" id="SACY01000001">
    <property type="protein sequence ID" value="RVU26643.1"/>
    <property type="molecule type" value="Genomic_DNA"/>
</dbReference>
<dbReference type="Pfam" id="PF11251">
    <property type="entry name" value="DUF3050"/>
    <property type="match status" value="1"/>
</dbReference>
<dbReference type="SUPFAM" id="SSF48613">
    <property type="entry name" value="Heme oxygenase-like"/>
    <property type="match status" value="1"/>
</dbReference>
<dbReference type="RefSeq" id="WP_127802194.1">
    <property type="nucleotide sequence ID" value="NZ_SACY01000001.1"/>
</dbReference>
<dbReference type="Gene3D" id="1.20.910.10">
    <property type="entry name" value="Heme oxygenase-like"/>
    <property type="match status" value="1"/>
</dbReference>
<dbReference type="Proteomes" id="UP000282832">
    <property type="component" value="Unassembled WGS sequence"/>
</dbReference>
<accession>A0A437PWL9</accession>
<evidence type="ECO:0000313" key="1">
    <source>
        <dbReference type="EMBL" id="RVU26643.1"/>
    </source>
</evidence>
<dbReference type="InterPro" id="IPR024423">
    <property type="entry name" value="DUF3050"/>
</dbReference>
<sequence length="253" mass="29361">MSTYILQLKEKIQPLQGQLLNHPINTYLNSFDDLKKFMQIHSFAVWDFMSLVKKLQIEFTCVSLPWKPVGNPQTRRLINEIVFGEESDVDQHGHPLSHFELYVSAMRNLDIPVLPELNQLLKTNSIGELIELIPDLNLDDRVKNFLIFTFESIQNKAIHEIAAIFTFGREDLIPAMFTKIVTQLKNDSSKSINELIYYLDRHIEVDGESHSHLAYEMMEELCGFDEKKWLEAQDAAIESLKNRLNLWDAIIEA</sequence>